<dbReference type="InterPro" id="IPR037523">
    <property type="entry name" value="VOC_core"/>
</dbReference>
<organism evidence="2 3">
    <name type="scientific">Allopontixanthobacter sediminis</name>
    <dbReference type="NCBI Taxonomy" id="1689985"/>
    <lineage>
        <taxon>Bacteria</taxon>
        <taxon>Pseudomonadati</taxon>
        <taxon>Pseudomonadota</taxon>
        <taxon>Alphaproteobacteria</taxon>
        <taxon>Sphingomonadales</taxon>
        <taxon>Erythrobacteraceae</taxon>
        <taxon>Allopontixanthobacter</taxon>
    </lineage>
</organism>
<dbReference type="Pfam" id="PF13669">
    <property type="entry name" value="Glyoxalase_4"/>
    <property type="match status" value="1"/>
</dbReference>
<evidence type="ECO:0000313" key="3">
    <source>
        <dbReference type="Proteomes" id="UP000431922"/>
    </source>
</evidence>
<protein>
    <submittedName>
        <fullName evidence="2">ABC transporter permease</fullName>
    </submittedName>
</protein>
<accession>A0A845AY64</accession>
<reference evidence="2 3" key="1">
    <citation type="submission" date="2019-12" db="EMBL/GenBank/DDBJ databases">
        <title>Genomic-based taxomic classification of the family Erythrobacteraceae.</title>
        <authorList>
            <person name="Xu L."/>
        </authorList>
    </citation>
    <scope>NUCLEOTIDE SEQUENCE [LARGE SCALE GENOMIC DNA]</scope>
    <source>
        <strain evidence="2 3">KCTC 42453</strain>
    </source>
</reference>
<dbReference type="OrthoDB" id="9792173at2"/>
<dbReference type="InterPro" id="IPR029068">
    <property type="entry name" value="Glyas_Bleomycin-R_OHBP_Dase"/>
</dbReference>
<dbReference type="RefSeq" id="WP_160754531.1">
    <property type="nucleotide sequence ID" value="NZ_WTYL01000001.1"/>
</dbReference>
<dbReference type="SUPFAM" id="SSF54593">
    <property type="entry name" value="Glyoxalase/Bleomycin resistance protein/Dihydroxybiphenyl dioxygenase"/>
    <property type="match status" value="1"/>
</dbReference>
<name>A0A845AY64_9SPHN</name>
<dbReference type="Gene3D" id="3.10.180.10">
    <property type="entry name" value="2,3-Dihydroxybiphenyl 1,2-Dioxygenase, domain 1"/>
    <property type="match status" value="1"/>
</dbReference>
<keyword evidence="3" id="KW-1185">Reference proteome</keyword>
<proteinExistence type="predicted"/>
<comment type="caution">
    <text evidence="2">The sequence shown here is derived from an EMBL/GenBank/DDBJ whole genome shotgun (WGS) entry which is preliminary data.</text>
</comment>
<evidence type="ECO:0000313" key="2">
    <source>
        <dbReference type="EMBL" id="MXP42866.1"/>
    </source>
</evidence>
<dbReference type="Proteomes" id="UP000431922">
    <property type="component" value="Unassembled WGS sequence"/>
</dbReference>
<dbReference type="AlphaFoldDB" id="A0A845AY64"/>
<sequence>MQADQRILQMSWVVRDLEEAALRWHRTTGIGPFIVNRHIPITGGVHRGTPQKTDFSTAIAQAGSVQVELVEQHDDSPSCYRDMVAAGNEGMHHVAVIAEDYDAAVARYTDQGHEIASSGNFGEVRFCYIDTAAALGHMIEILEDSRAICAFFAMIARAAEEWDGDTATLLREL</sequence>
<dbReference type="PROSITE" id="PS51819">
    <property type="entry name" value="VOC"/>
    <property type="match status" value="1"/>
</dbReference>
<feature type="domain" description="VOC" evidence="1">
    <location>
        <begin position="6"/>
        <end position="144"/>
    </location>
</feature>
<dbReference type="EMBL" id="WTYL01000001">
    <property type="protein sequence ID" value="MXP42866.1"/>
    <property type="molecule type" value="Genomic_DNA"/>
</dbReference>
<evidence type="ECO:0000259" key="1">
    <source>
        <dbReference type="PROSITE" id="PS51819"/>
    </source>
</evidence>
<gene>
    <name evidence="2" type="ORF">GRI65_00175</name>
</gene>